<keyword evidence="1" id="KW-0472">Membrane</keyword>
<dbReference type="RefSeq" id="WP_072870170.1">
    <property type="nucleotide sequence ID" value="NZ_FQZM01000034.1"/>
</dbReference>
<sequence>MFGIADFNRQVMENPELLAAILEDEEEEYSYCCISPQDYFDDGGAWFGDLMFFFAGIFMWFLGAVFGAAERLCAWLQGRE</sequence>
<gene>
    <name evidence="2" type="ORF">SAMN02745219_02571</name>
</gene>
<keyword evidence="1" id="KW-1133">Transmembrane helix</keyword>
<evidence type="ECO:0000256" key="1">
    <source>
        <dbReference type="SAM" id="Phobius"/>
    </source>
</evidence>
<protein>
    <submittedName>
        <fullName evidence="2">Uncharacterized protein</fullName>
    </submittedName>
</protein>
<evidence type="ECO:0000313" key="2">
    <source>
        <dbReference type="EMBL" id="SHJ44053.1"/>
    </source>
</evidence>
<reference evidence="3" key="1">
    <citation type="submission" date="2016-11" db="EMBL/GenBank/DDBJ databases">
        <authorList>
            <person name="Varghese N."/>
            <person name="Submissions S."/>
        </authorList>
    </citation>
    <scope>NUCLEOTIDE SEQUENCE [LARGE SCALE GENOMIC DNA]</scope>
    <source>
        <strain evidence="3">DSM 16057</strain>
    </source>
</reference>
<dbReference type="Proteomes" id="UP000184529">
    <property type="component" value="Unassembled WGS sequence"/>
</dbReference>
<organism evidence="2 3">
    <name type="scientific">Desulfofundulus thermosubterraneus DSM 16057</name>
    <dbReference type="NCBI Taxonomy" id="1121432"/>
    <lineage>
        <taxon>Bacteria</taxon>
        <taxon>Bacillati</taxon>
        <taxon>Bacillota</taxon>
        <taxon>Clostridia</taxon>
        <taxon>Eubacteriales</taxon>
        <taxon>Peptococcaceae</taxon>
        <taxon>Desulfofundulus</taxon>
    </lineage>
</organism>
<evidence type="ECO:0000313" key="3">
    <source>
        <dbReference type="Proteomes" id="UP000184529"/>
    </source>
</evidence>
<feature type="transmembrane region" description="Helical" evidence="1">
    <location>
        <begin position="50"/>
        <end position="69"/>
    </location>
</feature>
<dbReference type="EMBL" id="FQZM01000034">
    <property type="protein sequence ID" value="SHJ44053.1"/>
    <property type="molecule type" value="Genomic_DNA"/>
</dbReference>
<keyword evidence="3" id="KW-1185">Reference proteome</keyword>
<dbReference type="STRING" id="1121432.SAMN02745219_02571"/>
<name>A0A1M6JBM0_9FIRM</name>
<proteinExistence type="predicted"/>
<dbReference type="AlphaFoldDB" id="A0A1M6JBM0"/>
<keyword evidence="1" id="KW-0812">Transmembrane</keyword>
<accession>A0A1M6JBM0</accession>